<feature type="transmembrane region" description="Helical" evidence="1">
    <location>
        <begin position="219"/>
        <end position="240"/>
    </location>
</feature>
<feature type="transmembrane region" description="Helical" evidence="1">
    <location>
        <begin position="51"/>
        <end position="71"/>
    </location>
</feature>
<keyword evidence="4" id="KW-1185">Reference proteome</keyword>
<comment type="caution">
    <text evidence="3">The sequence shown here is derived from an EMBL/GenBank/DDBJ whole genome shotgun (WGS) entry which is preliminary data.</text>
</comment>
<dbReference type="AlphaFoldDB" id="A0A4Q5J7K6"/>
<sequence length="458" mass="49942">MTEDFPPPPSREPPPDKPFHRLSPLTPLVRGSIFLVAVAATTWDDLRTGNLGVLGVILLTVLLAGAVYGWASWLRTRYWIDDRELRIDTGVVYHQSRRIRIDRLQGIDIVQPFVARLFGLAELKMDVAGGDKEGSLAFLPLAEAQRVRQVLLDRRDAVRRSVQPSSVEDASPEGSPSWVAPDHDIAVLDLRTLLLSILLSPETIALLLAVLVFTLSAVFVGGLVVAPGLPVLIGFGLVVLRRFSGYYGFTVSQTRVGLQVRRGLFDRNTQTITLARVQGIVISEPALWRPFGWAKLDVSVAGAGGTSETDGGPSATTVMPVADLAAVHALASHLLRGHDVDVDVDVDVAGIELDLPPTSATWLDPFGRRFMGVGMGDDLIVSRQGWFTRSTHAVRHARVQSVRLSQGPLQRRLGLADVHIDSPPGPVHVRARHRGAAEARKLWEAEERNAKAARLSRL</sequence>
<evidence type="ECO:0000313" key="3">
    <source>
        <dbReference type="EMBL" id="RYU14503.1"/>
    </source>
</evidence>
<dbReference type="EMBL" id="SDPU01000010">
    <property type="protein sequence ID" value="RYU14503.1"/>
    <property type="molecule type" value="Genomic_DNA"/>
</dbReference>
<dbReference type="OrthoDB" id="3730669at2"/>
<evidence type="ECO:0000313" key="4">
    <source>
        <dbReference type="Proteomes" id="UP000291189"/>
    </source>
</evidence>
<dbReference type="InterPro" id="IPR014529">
    <property type="entry name" value="UCP026631"/>
</dbReference>
<accession>A0A4Q5J7K6</accession>
<gene>
    <name evidence="3" type="ORF">ETU37_02955</name>
</gene>
<feature type="domain" description="YdbS-like PH" evidence="2">
    <location>
        <begin position="73"/>
        <end position="149"/>
    </location>
</feature>
<dbReference type="PANTHER" id="PTHR34473">
    <property type="entry name" value="UPF0699 TRANSMEMBRANE PROTEIN YDBS"/>
    <property type="match status" value="1"/>
</dbReference>
<reference evidence="3 4" key="1">
    <citation type="submission" date="2019-01" db="EMBL/GenBank/DDBJ databases">
        <title>Nocardioides guangzhouensis sp. nov., an actinobacterium isolated from soil.</title>
        <authorList>
            <person name="Fu Y."/>
            <person name="Cai Y."/>
            <person name="Lin Z."/>
            <person name="Chen P."/>
        </authorList>
    </citation>
    <scope>NUCLEOTIDE SEQUENCE [LARGE SCALE GENOMIC DNA]</scope>
    <source>
        <strain evidence="3 4">NBRC 105384</strain>
    </source>
</reference>
<keyword evidence="1" id="KW-0472">Membrane</keyword>
<organism evidence="3 4">
    <name type="scientific">Nocardioides iriomotensis</name>
    <dbReference type="NCBI Taxonomy" id="715784"/>
    <lineage>
        <taxon>Bacteria</taxon>
        <taxon>Bacillati</taxon>
        <taxon>Actinomycetota</taxon>
        <taxon>Actinomycetes</taxon>
        <taxon>Propionibacteriales</taxon>
        <taxon>Nocardioidaceae</taxon>
        <taxon>Nocardioides</taxon>
    </lineage>
</organism>
<proteinExistence type="predicted"/>
<dbReference type="RefSeq" id="WP_129985387.1">
    <property type="nucleotide sequence ID" value="NZ_SDPU01000010.1"/>
</dbReference>
<dbReference type="Pfam" id="PF03703">
    <property type="entry name" value="bPH_2"/>
    <property type="match status" value="3"/>
</dbReference>
<dbReference type="PANTHER" id="PTHR34473:SF2">
    <property type="entry name" value="UPF0699 TRANSMEMBRANE PROTEIN YDBT"/>
    <property type="match status" value="1"/>
</dbReference>
<keyword evidence="1" id="KW-0812">Transmembrane</keyword>
<dbReference type="Proteomes" id="UP000291189">
    <property type="component" value="Unassembled WGS sequence"/>
</dbReference>
<dbReference type="InterPro" id="IPR005182">
    <property type="entry name" value="YdbS-like_PH"/>
</dbReference>
<feature type="domain" description="YdbS-like PH" evidence="2">
    <location>
        <begin position="375"/>
        <end position="444"/>
    </location>
</feature>
<name>A0A4Q5J7K6_9ACTN</name>
<evidence type="ECO:0000259" key="2">
    <source>
        <dbReference type="Pfam" id="PF03703"/>
    </source>
</evidence>
<evidence type="ECO:0000256" key="1">
    <source>
        <dbReference type="SAM" id="Phobius"/>
    </source>
</evidence>
<feature type="domain" description="YdbS-like PH" evidence="2">
    <location>
        <begin position="247"/>
        <end position="314"/>
    </location>
</feature>
<dbReference type="PIRSF" id="PIRSF026631">
    <property type="entry name" value="UCP026631"/>
    <property type="match status" value="1"/>
</dbReference>
<protein>
    <recommendedName>
        <fullName evidence="2">YdbS-like PH domain-containing protein</fullName>
    </recommendedName>
</protein>
<keyword evidence="1" id="KW-1133">Transmembrane helix</keyword>
<feature type="transmembrane region" description="Helical" evidence="1">
    <location>
        <begin position="193"/>
        <end position="213"/>
    </location>
</feature>